<evidence type="ECO:0000313" key="3">
    <source>
        <dbReference type="Proteomes" id="UP001354989"/>
    </source>
</evidence>
<sequence length="46" mass="5082">MSFAKSPFRADVPKVHFVIASGFNPKYPYRPQAQPAPDVSLSDFLG</sequence>
<dbReference type="EMBL" id="AP025297">
    <property type="protein sequence ID" value="BDD01993.1"/>
    <property type="molecule type" value="Genomic_DNA"/>
</dbReference>
<keyword evidence="2" id="KW-0614">Plasmid</keyword>
<keyword evidence="3" id="KW-1185">Reference proteome</keyword>
<accession>A0ABM7VLW2</accession>
<organism evidence="2 3">
    <name type="scientific">Persicobacter psychrovividus</name>
    <dbReference type="NCBI Taxonomy" id="387638"/>
    <lineage>
        <taxon>Bacteria</taxon>
        <taxon>Pseudomonadati</taxon>
        <taxon>Bacteroidota</taxon>
        <taxon>Cytophagia</taxon>
        <taxon>Cytophagales</taxon>
        <taxon>Persicobacteraceae</taxon>
        <taxon>Persicobacter</taxon>
    </lineage>
</organism>
<feature type="region of interest" description="Disordered" evidence="1">
    <location>
        <begin position="25"/>
        <end position="46"/>
    </location>
</feature>
<evidence type="ECO:0000256" key="1">
    <source>
        <dbReference type="SAM" id="MobiDB-lite"/>
    </source>
</evidence>
<protein>
    <submittedName>
        <fullName evidence="2">Uncharacterized protein</fullName>
    </submittedName>
</protein>
<name>A0ABM7VLW2_9BACT</name>
<gene>
    <name evidence="2" type="ORF">PEPS_42730</name>
</gene>
<geneLocation type="plasmid" evidence="2 3">
    <name>pPP5</name>
</geneLocation>
<reference evidence="2 3" key="1">
    <citation type="submission" date="2021-12" db="EMBL/GenBank/DDBJ databases">
        <title>Genome sequencing of bacteria with rrn-lacking chromosome and rrn-plasmid.</title>
        <authorList>
            <person name="Anda M."/>
            <person name="Iwasaki W."/>
        </authorList>
    </citation>
    <scope>NUCLEOTIDE SEQUENCE [LARGE SCALE GENOMIC DNA]</scope>
    <source>
        <strain evidence="2 3">NBRC 101262</strain>
        <plasmid evidence="2 3">pPP5</plasmid>
    </source>
</reference>
<dbReference type="Proteomes" id="UP001354989">
    <property type="component" value="Plasmid pPP5"/>
</dbReference>
<proteinExistence type="predicted"/>
<evidence type="ECO:0000313" key="2">
    <source>
        <dbReference type="EMBL" id="BDD01993.1"/>
    </source>
</evidence>